<evidence type="ECO:0000256" key="3">
    <source>
        <dbReference type="ARBA" id="ARBA00022692"/>
    </source>
</evidence>
<dbReference type="GO" id="GO:0005886">
    <property type="term" value="C:plasma membrane"/>
    <property type="evidence" value="ECO:0007669"/>
    <property type="project" value="UniProtKB-SubCell"/>
</dbReference>
<dbReference type="SUPFAM" id="SSF103481">
    <property type="entry name" value="Multidrug resistance efflux transporter EmrE"/>
    <property type="match status" value="1"/>
</dbReference>
<dbReference type="EMBL" id="PHKW01000006">
    <property type="protein sequence ID" value="PKV15880.1"/>
    <property type="molecule type" value="Genomic_DNA"/>
</dbReference>
<evidence type="ECO:0000313" key="10">
    <source>
        <dbReference type="Proteomes" id="UP000233748"/>
    </source>
</evidence>
<evidence type="ECO:0000256" key="4">
    <source>
        <dbReference type="ARBA" id="ARBA00022989"/>
    </source>
</evidence>
<dbReference type="Gene3D" id="1.10.3730.20">
    <property type="match status" value="1"/>
</dbReference>
<sequence>MTPVAVTLWAVTVVVDTLGQLAFKQAAFEPIEGDLLTRWRARFARPWLWIGLACYVVEFMGWIAFLSLVPLSQGVLLGSINILALMLAGRLLYGERLTPLRVAGMSLIGLGVVIVGAGG</sequence>
<evidence type="ECO:0000313" key="8">
    <source>
        <dbReference type="EMBL" id="PKV15880.1"/>
    </source>
</evidence>
<dbReference type="AlphaFoldDB" id="A0A2N3REN8"/>
<keyword evidence="10" id="KW-1185">Reference proteome</keyword>
<evidence type="ECO:0008006" key="11">
    <source>
        <dbReference type="Google" id="ProtNLM"/>
    </source>
</evidence>
<evidence type="ECO:0000256" key="1">
    <source>
        <dbReference type="ARBA" id="ARBA00004651"/>
    </source>
</evidence>
<dbReference type="OrthoDB" id="8612348at2"/>
<dbReference type="PANTHER" id="PTHR30561">
    <property type="entry name" value="SMR FAMILY PROTON-DEPENDENT DRUG EFFLUX TRANSPORTER SUGE"/>
    <property type="match status" value="1"/>
</dbReference>
<evidence type="ECO:0000256" key="5">
    <source>
        <dbReference type="ARBA" id="ARBA00023136"/>
    </source>
</evidence>
<feature type="transmembrane region" description="Helical" evidence="6">
    <location>
        <begin position="47"/>
        <end position="69"/>
    </location>
</feature>
<accession>A0A2N3REN8</accession>
<evidence type="ECO:0000313" key="9">
    <source>
        <dbReference type="Proteomes" id="UP000233720"/>
    </source>
</evidence>
<dbReference type="Proteomes" id="UP000233720">
    <property type="component" value="Unassembled WGS sequence"/>
</dbReference>
<dbReference type="EMBL" id="PHKV01000012">
    <property type="protein sequence ID" value="PKV10959.1"/>
    <property type="molecule type" value="Genomic_DNA"/>
</dbReference>
<evidence type="ECO:0000256" key="2">
    <source>
        <dbReference type="ARBA" id="ARBA00022475"/>
    </source>
</evidence>
<feature type="transmembrane region" description="Helical" evidence="6">
    <location>
        <begin position="100"/>
        <end position="118"/>
    </location>
</feature>
<organism evidence="7 9">
    <name type="scientific">Xanthomonas prunicola</name>
    <dbReference type="NCBI Taxonomy" id="2053930"/>
    <lineage>
        <taxon>Bacteria</taxon>
        <taxon>Pseudomonadati</taxon>
        <taxon>Pseudomonadota</taxon>
        <taxon>Gammaproteobacteria</taxon>
        <taxon>Lysobacterales</taxon>
        <taxon>Lysobacteraceae</taxon>
        <taxon>Xanthomonas</taxon>
    </lineage>
</organism>
<evidence type="ECO:0000313" key="7">
    <source>
        <dbReference type="EMBL" id="PKV10959.1"/>
    </source>
</evidence>
<feature type="transmembrane region" description="Helical" evidence="6">
    <location>
        <begin position="75"/>
        <end position="93"/>
    </location>
</feature>
<dbReference type="InterPro" id="IPR000390">
    <property type="entry name" value="Small_drug/metabolite_transptr"/>
</dbReference>
<keyword evidence="2" id="KW-1003">Cell membrane</keyword>
<protein>
    <recommendedName>
        <fullName evidence="11">EamA domain-containing protein</fullName>
    </recommendedName>
</protein>
<dbReference type="RefSeq" id="WP_101364906.1">
    <property type="nucleotide sequence ID" value="NZ_CP096138.1"/>
</dbReference>
<keyword evidence="3 6" id="KW-0812">Transmembrane</keyword>
<proteinExistence type="predicted"/>
<gene>
    <name evidence="7" type="ORF">XpruCFBP8353_20675</name>
    <name evidence="8" type="ORF">XpruCFBP8354_17885</name>
</gene>
<dbReference type="GO" id="GO:0022857">
    <property type="term" value="F:transmembrane transporter activity"/>
    <property type="evidence" value="ECO:0007669"/>
    <property type="project" value="InterPro"/>
</dbReference>
<evidence type="ECO:0000256" key="6">
    <source>
        <dbReference type="SAM" id="Phobius"/>
    </source>
</evidence>
<dbReference type="InterPro" id="IPR037185">
    <property type="entry name" value="EmrE-like"/>
</dbReference>
<keyword evidence="4 6" id="KW-1133">Transmembrane helix</keyword>
<reference evidence="9 10" key="1">
    <citation type="submission" date="2017-11" db="EMBL/GenBank/DDBJ databases">
        <title>Xanthomonas prunicola sp. nov., a novel pathogen that affects nectarine (Prunus persica var. nectarine) trees.</title>
        <authorList>
            <person name="Lopez M."/>
            <person name="Lopez-Soriano P."/>
            <person name="Garita-Cambronero J."/>
            <person name="Beltran C."/>
            <person name="Taghouti G."/>
            <person name="Portier P."/>
            <person name="Cubero J."/>
            <person name="Fischer-Le Saux M."/>
            <person name="Marco-Noales E."/>
        </authorList>
    </citation>
    <scope>NUCLEOTIDE SEQUENCE [LARGE SCALE GENOMIC DNA]</scope>
    <source>
        <strain evidence="7 9">CFBP8353</strain>
        <strain evidence="8 10">CFBP8354</strain>
    </source>
</reference>
<comment type="caution">
    <text evidence="7">The sequence shown here is derived from an EMBL/GenBank/DDBJ whole genome shotgun (WGS) entry which is preliminary data.</text>
</comment>
<keyword evidence="5 6" id="KW-0472">Membrane</keyword>
<dbReference type="Proteomes" id="UP000233748">
    <property type="component" value="Unassembled WGS sequence"/>
</dbReference>
<comment type="subcellular location">
    <subcellularLocation>
        <location evidence="1">Cell membrane</location>
        <topology evidence="1">Multi-pass membrane protein</topology>
    </subcellularLocation>
</comment>
<name>A0A2N3REN8_9XANT</name>
<dbReference type="PANTHER" id="PTHR30561:SF9">
    <property type="entry name" value="4-AMINO-4-DEOXY-L-ARABINOSE-PHOSPHOUNDECAPRENOL FLIPPASE SUBUNIT ARNF-RELATED"/>
    <property type="match status" value="1"/>
</dbReference>